<dbReference type="Proteomes" id="UP000663874">
    <property type="component" value="Unassembled WGS sequence"/>
</dbReference>
<name>A0A820G469_9BILA</name>
<protein>
    <submittedName>
        <fullName evidence="2">Uncharacterized protein</fullName>
    </submittedName>
</protein>
<evidence type="ECO:0000313" key="3">
    <source>
        <dbReference type="Proteomes" id="UP000663874"/>
    </source>
</evidence>
<sequence length="23" mass="2573">TDSEDDVDDDTLNDNEVDDLTAF</sequence>
<dbReference type="EMBL" id="CAJOBE010026773">
    <property type="protein sequence ID" value="CAF4274276.1"/>
    <property type="molecule type" value="Genomic_DNA"/>
</dbReference>
<feature type="region of interest" description="Disordered" evidence="1">
    <location>
        <begin position="1"/>
        <end position="23"/>
    </location>
</feature>
<evidence type="ECO:0000313" key="2">
    <source>
        <dbReference type="EMBL" id="CAF4274276.1"/>
    </source>
</evidence>
<evidence type="ECO:0000256" key="1">
    <source>
        <dbReference type="SAM" id="MobiDB-lite"/>
    </source>
</evidence>
<organism evidence="2 3">
    <name type="scientific">Rotaria sordida</name>
    <dbReference type="NCBI Taxonomy" id="392033"/>
    <lineage>
        <taxon>Eukaryota</taxon>
        <taxon>Metazoa</taxon>
        <taxon>Spiralia</taxon>
        <taxon>Gnathifera</taxon>
        <taxon>Rotifera</taxon>
        <taxon>Eurotatoria</taxon>
        <taxon>Bdelloidea</taxon>
        <taxon>Philodinida</taxon>
        <taxon>Philodinidae</taxon>
        <taxon>Rotaria</taxon>
    </lineage>
</organism>
<reference evidence="2" key="1">
    <citation type="submission" date="2021-02" db="EMBL/GenBank/DDBJ databases">
        <authorList>
            <person name="Nowell W R."/>
        </authorList>
    </citation>
    <scope>NUCLEOTIDE SEQUENCE</scope>
</reference>
<accession>A0A820G469</accession>
<proteinExistence type="predicted"/>
<gene>
    <name evidence="2" type="ORF">FNK824_LOCUS39626</name>
</gene>
<comment type="caution">
    <text evidence="2">The sequence shown here is derived from an EMBL/GenBank/DDBJ whole genome shotgun (WGS) entry which is preliminary data.</text>
</comment>
<feature type="non-terminal residue" evidence="2">
    <location>
        <position position="1"/>
    </location>
</feature>
<dbReference type="AlphaFoldDB" id="A0A820G469"/>